<name>A0AAV7F522_ARIFI</name>
<dbReference type="GO" id="GO:0005507">
    <property type="term" value="F:copper ion binding"/>
    <property type="evidence" value="ECO:0007669"/>
    <property type="project" value="InterPro"/>
</dbReference>
<gene>
    <name evidence="3" type="ORF">H6P81_007542</name>
</gene>
<dbReference type="InterPro" id="IPR045087">
    <property type="entry name" value="Cu-oxidase_fam"/>
</dbReference>
<dbReference type="EMBL" id="JAINDJ010000003">
    <property type="protein sequence ID" value="KAG9454638.1"/>
    <property type="molecule type" value="Genomic_DNA"/>
</dbReference>
<dbReference type="Proteomes" id="UP000825729">
    <property type="component" value="Unassembled WGS sequence"/>
</dbReference>
<dbReference type="InterPro" id="IPR008972">
    <property type="entry name" value="Cupredoxin"/>
</dbReference>
<dbReference type="GO" id="GO:0016491">
    <property type="term" value="F:oxidoreductase activity"/>
    <property type="evidence" value="ECO:0007669"/>
    <property type="project" value="InterPro"/>
</dbReference>
<evidence type="ECO:0000259" key="2">
    <source>
        <dbReference type="Pfam" id="PF07731"/>
    </source>
</evidence>
<dbReference type="InterPro" id="IPR011706">
    <property type="entry name" value="Cu-oxidase_C"/>
</dbReference>
<dbReference type="Gene3D" id="2.60.40.420">
    <property type="entry name" value="Cupredoxins - blue copper proteins"/>
    <property type="match status" value="1"/>
</dbReference>
<proteinExistence type="inferred from homology"/>
<comment type="caution">
    <text evidence="3">The sequence shown here is derived from an EMBL/GenBank/DDBJ whole genome shotgun (WGS) entry which is preliminary data.</text>
</comment>
<dbReference type="PANTHER" id="PTHR11709">
    <property type="entry name" value="MULTI-COPPER OXIDASE"/>
    <property type="match status" value="1"/>
</dbReference>
<accession>A0AAV7F522</accession>
<protein>
    <recommendedName>
        <fullName evidence="2">Plastocyanin-like domain-containing protein</fullName>
    </recommendedName>
</protein>
<keyword evidence="4" id="KW-1185">Reference proteome</keyword>
<organism evidence="3 4">
    <name type="scientific">Aristolochia fimbriata</name>
    <name type="common">White veined hardy Dutchman's pipe vine</name>
    <dbReference type="NCBI Taxonomy" id="158543"/>
    <lineage>
        <taxon>Eukaryota</taxon>
        <taxon>Viridiplantae</taxon>
        <taxon>Streptophyta</taxon>
        <taxon>Embryophyta</taxon>
        <taxon>Tracheophyta</taxon>
        <taxon>Spermatophyta</taxon>
        <taxon>Magnoliopsida</taxon>
        <taxon>Magnoliidae</taxon>
        <taxon>Piperales</taxon>
        <taxon>Aristolochiaceae</taxon>
        <taxon>Aristolochia</taxon>
    </lineage>
</organism>
<evidence type="ECO:0000313" key="3">
    <source>
        <dbReference type="EMBL" id="KAG9454638.1"/>
    </source>
</evidence>
<evidence type="ECO:0000313" key="4">
    <source>
        <dbReference type="Proteomes" id="UP000825729"/>
    </source>
</evidence>
<dbReference type="PANTHER" id="PTHR11709:SF493">
    <property type="entry name" value="LACCASE"/>
    <property type="match status" value="1"/>
</dbReference>
<reference evidence="3 4" key="1">
    <citation type="submission" date="2021-07" db="EMBL/GenBank/DDBJ databases">
        <title>The Aristolochia fimbriata genome: insights into angiosperm evolution, floral development and chemical biosynthesis.</title>
        <authorList>
            <person name="Jiao Y."/>
        </authorList>
    </citation>
    <scope>NUCLEOTIDE SEQUENCE [LARGE SCALE GENOMIC DNA]</scope>
    <source>
        <strain evidence="3">IBCAS-2021</strain>
        <tissue evidence="3">Leaf</tissue>
    </source>
</reference>
<comment type="similarity">
    <text evidence="1">Belongs to the multicopper oxidase family.</text>
</comment>
<dbReference type="AlphaFoldDB" id="A0AAV7F522"/>
<evidence type="ECO:0000256" key="1">
    <source>
        <dbReference type="ARBA" id="ARBA00010609"/>
    </source>
</evidence>
<sequence length="83" mass="9208">MESHPVHLHGFNFFVVGEGFGNYDPERDPLNFNLQVDPSERKTAGVRAGGWLATASLQTIQGFGSCIVTWTSTRAGDWIWRGL</sequence>
<dbReference type="SUPFAM" id="SSF49503">
    <property type="entry name" value="Cupredoxins"/>
    <property type="match status" value="1"/>
</dbReference>
<dbReference type="Pfam" id="PF07731">
    <property type="entry name" value="Cu-oxidase_2"/>
    <property type="match status" value="1"/>
</dbReference>
<feature type="domain" description="Plastocyanin-like" evidence="2">
    <location>
        <begin position="3"/>
        <end position="55"/>
    </location>
</feature>